<dbReference type="SUPFAM" id="SSF48452">
    <property type="entry name" value="TPR-like"/>
    <property type="match status" value="1"/>
</dbReference>
<dbReference type="InterPro" id="IPR002035">
    <property type="entry name" value="VWF_A"/>
</dbReference>
<dbReference type="PANTHER" id="PTHR22550:SF14">
    <property type="entry name" value="VWFA DOMAIN-CONTAINING PROTEIN"/>
    <property type="match status" value="1"/>
</dbReference>
<dbReference type="InterPro" id="IPR050768">
    <property type="entry name" value="UPF0353/GerABKA_families"/>
</dbReference>
<dbReference type="Gene3D" id="1.25.40.10">
    <property type="entry name" value="Tetratricopeptide repeat domain"/>
    <property type="match status" value="1"/>
</dbReference>
<feature type="domain" description="VWFA" evidence="4">
    <location>
        <begin position="103"/>
        <end position="209"/>
    </location>
</feature>
<dbReference type="InterPro" id="IPR011990">
    <property type="entry name" value="TPR-like_helical_dom_sf"/>
</dbReference>
<feature type="region of interest" description="Disordered" evidence="2">
    <location>
        <begin position="463"/>
        <end position="553"/>
    </location>
</feature>
<comment type="caution">
    <text evidence="5">The sequence shown here is derived from an EMBL/GenBank/DDBJ whole genome shotgun (WGS) entry which is preliminary data.</text>
</comment>
<dbReference type="SUPFAM" id="SSF53300">
    <property type="entry name" value="vWA-like"/>
    <property type="match status" value="1"/>
</dbReference>
<dbReference type="Proteomes" id="UP000245790">
    <property type="component" value="Unassembled WGS sequence"/>
</dbReference>
<keyword evidence="6" id="KW-1185">Reference proteome</keyword>
<keyword evidence="3" id="KW-1133">Transmembrane helix</keyword>
<feature type="compositionally biased region" description="Low complexity" evidence="2">
    <location>
        <begin position="465"/>
        <end position="510"/>
    </location>
</feature>
<gene>
    <name evidence="5" type="ORF">C8D97_103218</name>
</gene>
<dbReference type="InterPro" id="IPR019734">
    <property type="entry name" value="TPR_rpt"/>
</dbReference>
<sequence length="576" mass="65703">MSDLTLNDLLSNFMFIRPEALWLLILVIPVAVLSWKTLKNQGQWQKSIDPHLLKFLLLQGESSRSWWPLIILLLTLITAILAFAGPSFEKKSVPVYRTGDARVIILDLSLSMDAVDIKPSRLTRAKHKLTDILTASKEGETALIVYAGDAFIISPLTSDANTIKTMVPVLNTGIMPVLGSEPYKAFEKAKQLLINSGKQTGQIIWLTDGMSDVDAELISDTLNDTQYTLSILTIATDQGAPIPLGNDKGFLKDSAGDIVMPTLRMKPFQDLAQSQPTVITGITADNRDVEKLMTESHQQLDKSQESSSEKVSDQLDQGYWLLFPLLPLLLLMFRKNGRLPGISLMVCIIVMHPNSHAGIWDDLWLTKNQQAAKAYQQNNNEKAAELFENQQWKAASHYKSGNYDKAEELYANNQSATDLYNRGNALAHQKKFDEAIGAYQSALEQQPDFEDAKFNKELLEKLKQQQEQQQNNDNQNEQDNQQQQEQQNNEQQQKNDQQSEQEQQQQQSQESEQEGEQQKKQQEVDLEDKRDEQEKDQALEQWLRKIPDDPGGLLRRKMYREYKKRGRENRFVKKVW</sequence>
<dbReference type="OrthoDB" id="9807628at2"/>
<dbReference type="SMART" id="SM00028">
    <property type="entry name" value="TPR"/>
    <property type="match status" value="1"/>
</dbReference>
<dbReference type="AlphaFoldDB" id="A0A316FXF0"/>
<keyword evidence="1" id="KW-0802">TPR repeat</keyword>
<dbReference type="Pfam" id="PF13519">
    <property type="entry name" value="VWA_2"/>
    <property type="match status" value="1"/>
</dbReference>
<dbReference type="Pfam" id="PF00515">
    <property type="entry name" value="TPR_1"/>
    <property type="match status" value="1"/>
</dbReference>
<evidence type="ECO:0000256" key="2">
    <source>
        <dbReference type="SAM" id="MobiDB-lite"/>
    </source>
</evidence>
<feature type="transmembrane region" description="Helical" evidence="3">
    <location>
        <begin position="20"/>
        <end position="38"/>
    </location>
</feature>
<evidence type="ECO:0000313" key="5">
    <source>
        <dbReference type="EMBL" id="PWK53391.1"/>
    </source>
</evidence>
<evidence type="ECO:0000313" key="6">
    <source>
        <dbReference type="Proteomes" id="UP000245790"/>
    </source>
</evidence>
<dbReference type="Gene3D" id="3.40.50.410">
    <property type="entry name" value="von Willebrand factor, type A domain"/>
    <property type="match status" value="1"/>
</dbReference>
<keyword evidence="3" id="KW-0812">Transmembrane</keyword>
<organism evidence="5 6">
    <name type="scientific">Pleionea mediterranea</name>
    <dbReference type="NCBI Taxonomy" id="523701"/>
    <lineage>
        <taxon>Bacteria</taxon>
        <taxon>Pseudomonadati</taxon>
        <taxon>Pseudomonadota</taxon>
        <taxon>Gammaproteobacteria</taxon>
        <taxon>Oceanospirillales</taxon>
        <taxon>Pleioneaceae</taxon>
        <taxon>Pleionea</taxon>
    </lineage>
</organism>
<accession>A0A316FXF0</accession>
<name>A0A316FXF0_9GAMM</name>
<feature type="compositionally biased region" description="Basic and acidic residues" evidence="2">
    <location>
        <begin position="516"/>
        <end position="548"/>
    </location>
</feature>
<keyword evidence="3" id="KW-0472">Membrane</keyword>
<dbReference type="PROSITE" id="PS50005">
    <property type="entry name" value="TPR"/>
    <property type="match status" value="1"/>
</dbReference>
<dbReference type="RefSeq" id="WP_109762610.1">
    <property type="nucleotide sequence ID" value="NZ_QGGU01000003.1"/>
</dbReference>
<evidence type="ECO:0000256" key="3">
    <source>
        <dbReference type="SAM" id="Phobius"/>
    </source>
</evidence>
<proteinExistence type="predicted"/>
<evidence type="ECO:0000256" key="1">
    <source>
        <dbReference type="PROSITE-ProRule" id="PRU00339"/>
    </source>
</evidence>
<feature type="repeat" description="TPR" evidence="1">
    <location>
        <begin position="416"/>
        <end position="449"/>
    </location>
</feature>
<protein>
    <submittedName>
        <fullName evidence="5">Ca-activated chloride channel family protein</fullName>
    </submittedName>
</protein>
<feature type="transmembrane region" description="Helical" evidence="3">
    <location>
        <begin position="66"/>
        <end position="88"/>
    </location>
</feature>
<evidence type="ECO:0000259" key="4">
    <source>
        <dbReference type="Pfam" id="PF13519"/>
    </source>
</evidence>
<dbReference type="EMBL" id="QGGU01000003">
    <property type="protein sequence ID" value="PWK53391.1"/>
    <property type="molecule type" value="Genomic_DNA"/>
</dbReference>
<dbReference type="PANTHER" id="PTHR22550">
    <property type="entry name" value="SPORE GERMINATION PROTEIN"/>
    <property type="match status" value="1"/>
</dbReference>
<reference evidence="5 6" key="1">
    <citation type="submission" date="2018-05" db="EMBL/GenBank/DDBJ databases">
        <title>Genomic Encyclopedia of Type Strains, Phase IV (KMG-IV): sequencing the most valuable type-strain genomes for metagenomic binning, comparative biology and taxonomic classification.</title>
        <authorList>
            <person name="Goeker M."/>
        </authorList>
    </citation>
    <scope>NUCLEOTIDE SEQUENCE [LARGE SCALE GENOMIC DNA]</scope>
    <source>
        <strain evidence="5 6">DSM 25350</strain>
    </source>
</reference>
<dbReference type="InterPro" id="IPR036465">
    <property type="entry name" value="vWFA_dom_sf"/>
</dbReference>